<dbReference type="EMBL" id="CP062983">
    <property type="protein sequence ID" value="QPC83456.1"/>
    <property type="molecule type" value="Genomic_DNA"/>
</dbReference>
<name>A0A7S8EAN4_9CHLR</name>
<reference evidence="1 2" key="1">
    <citation type="submission" date="2020-02" db="EMBL/GenBank/DDBJ databases">
        <authorList>
            <person name="Zheng R.K."/>
            <person name="Sun C.M."/>
        </authorList>
    </citation>
    <scope>NUCLEOTIDE SEQUENCE [LARGE SCALE GENOMIC DNA]</scope>
    <source>
        <strain evidence="2">rifampicinis</strain>
    </source>
</reference>
<dbReference type="InterPro" id="IPR010430">
    <property type="entry name" value="DUF1028"/>
</dbReference>
<dbReference type="KEGG" id="pmet:G4Y79_03485"/>
<sequence>MRASPYDWHSTYSIVAHDAETSQMGVAIQTHQIGFGHIVSWVQPGIGVIATQSLVNASFGPIGLSMLQEGMPANRVVDGLVAMDDGAHHRQISVVDATGNAAAWTGERCIREAAHYIGEGYSIQANMMADTKAITAMTDAFENANGTLAERMVEALNAAHAYDSRITERQSASIKVVSTKPGDRNWDTIYDLRVDDHEKPSVELARLVRIRHAWLVATEGYNLLKTDPQGALGKWKYARELAPEQEEIAFWQGVYLANSRAIPQAISIAGRIIAQALNDQPRREHWLDLIARLEESGVIEDSGTASELLAAIEAES</sequence>
<dbReference type="RefSeq" id="WP_195171523.1">
    <property type="nucleotide sequence ID" value="NZ_CP062983.1"/>
</dbReference>
<proteinExistence type="predicted"/>
<dbReference type="Pfam" id="PF06267">
    <property type="entry name" value="DUF1028"/>
    <property type="match status" value="1"/>
</dbReference>
<evidence type="ECO:0000313" key="2">
    <source>
        <dbReference type="Proteomes" id="UP000594468"/>
    </source>
</evidence>
<dbReference type="PANTHER" id="PTHR39328:SF1">
    <property type="entry name" value="BLL2871 PROTEIN"/>
    <property type="match status" value="1"/>
</dbReference>
<dbReference type="AlphaFoldDB" id="A0A7S8EAN4"/>
<accession>A0A7S8EAN4</accession>
<dbReference type="PANTHER" id="PTHR39328">
    <property type="entry name" value="BLL2871 PROTEIN"/>
    <property type="match status" value="1"/>
</dbReference>
<dbReference type="SUPFAM" id="SSF56235">
    <property type="entry name" value="N-terminal nucleophile aminohydrolases (Ntn hydrolases)"/>
    <property type="match status" value="1"/>
</dbReference>
<dbReference type="InterPro" id="IPR029055">
    <property type="entry name" value="Ntn_hydrolases_N"/>
</dbReference>
<gene>
    <name evidence="1" type="ORF">G4Y79_03485</name>
</gene>
<keyword evidence="2" id="KW-1185">Reference proteome</keyword>
<dbReference type="Proteomes" id="UP000594468">
    <property type="component" value="Chromosome"/>
</dbReference>
<dbReference type="Gene3D" id="3.60.20.10">
    <property type="entry name" value="Glutamine Phosphoribosylpyrophosphate, subunit 1, domain 1"/>
    <property type="match status" value="1"/>
</dbReference>
<protein>
    <submittedName>
        <fullName evidence="1">DUF1028 domain-containing protein</fullName>
    </submittedName>
</protein>
<evidence type="ECO:0000313" key="1">
    <source>
        <dbReference type="EMBL" id="QPC83456.1"/>
    </source>
</evidence>
<organism evidence="1 2">
    <name type="scientific">Phototrophicus methaneseepsis</name>
    <dbReference type="NCBI Taxonomy" id="2710758"/>
    <lineage>
        <taxon>Bacteria</taxon>
        <taxon>Bacillati</taxon>
        <taxon>Chloroflexota</taxon>
        <taxon>Candidatus Thermofontia</taxon>
        <taxon>Phototrophicales</taxon>
        <taxon>Phototrophicaceae</taxon>
        <taxon>Phototrophicus</taxon>
    </lineage>
</organism>